<comment type="caution">
    <text evidence="2">The sequence shown here is derived from an EMBL/GenBank/DDBJ whole genome shotgun (WGS) entry which is preliminary data.</text>
</comment>
<reference evidence="2" key="1">
    <citation type="journal article" date="2014" name="Front. Microbiol.">
        <title>High frequency of phylogenetically diverse reductive dehalogenase-homologous genes in deep subseafloor sedimentary metagenomes.</title>
        <authorList>
            <person name="Kawai M."/>
            <person name="Futagami T."/>
            <person name="Toyoda A."/>
            <person name="Takaki Y."/>
            <person name="Nishi S."/>
            <person name="Hori S."/>
            <person name="Arai W."/>
            <person name="Tsubouchi T."/>
            <person name="Morono Y."/>
            <person name="Uchiyama I."/>
            <person name="Ito T."/>
            <person name="Fujiyama A."/>
            <person name="Inagaki F."/>
            <person name="Takami H."/>
        </authorList>
    </citation>
    <scope>NUCLEOTIDE SEQUENCE</scope>
    <source>
        <strain evidence="2">Expedition CK06-06</strain>
    </source>
</reference>
<feature type="region of interest" description="Disordered" evidence="1">
    <location>
        <begin position="107"/>
        <end position="142"/>
    </location>
</feature>
<organism evidence="2">
    <name type="scientific">marine sediment metagenome</name>
    <dbReference type="NCBI Taxonomy" id="412755"/>
    <lineage>
        <taxon>unclassified sequences</taxon>
        <taxon>metagenomes</taxon>
        <taxon>ecological metagenomes</taxon>
    </lineage>
</organism>
<feature type="region of interest" description="Disordered" evidence="1">
    <location>
        <begin position="1"/>
        <end position="42"/>
    </location>
</feature>
<protein>
    <submittedName>
        <fullName evidence="2">Uncharacterized protein</fullName>
    </submittedName>
</protein>
<gene>
    <name evidence="2" type="ORF">S06H3_00930</name>
</gene>
<dbReference type="EMBL" id="BARV01000205">
    <property type="protein sequence ID" value="GAH95043.1"/>
    <property type="molecule type" value="Genomic_DNA"/>
</dbReference>
<name>X1LLP8_9ZZZZ</name>
<proteinExistence type="predicted"/>
<feature type="compositionally biased region" description="Polar residues" evidence="1">
    <location>
        <begin position="1"/>
        <end position="23"/>
    </location>
</feature>
<evidence type="ECO:0000313" key="2">
    <source>
        <dbReference type="EMBL" id="GAH95043.1"/>
    </source>
</evidence>
<evidence type="ECO:0000256" key="1">
    <source>
        <dbReference type="SAM" id="MobiDB-lite"/>
    </source>
</evidence>
<dbReference type="AlphaFoldDB" id="X1LLP8"/>
<sequence length="530" mass="59010">MADNNNSGNVVATTDSLDNSASTAKGGIPGGGSGNNSNSSAYTEARQLGETRVASFDFCDTLCPKAETAPIPFAYKDENVSLADAVRTWLNSLKEAKRLSPIRRLKRKVNDGDNANPLENASFGHSVAQPERQNEQRDDGSGAVRLVGLSKVKALLNPRHPWFADRQGELDGWRRYQCKEVARPVVAYPNLSLATDRLNPYKLSMKAVQSAMKSLRGLGDVLAENDVRDVKVLDLGLTFPGEITEWFMGRNHGFTRESEAEAWKLWREMWRKAVYNGRGKNRTEILPSLEGFLLNGKAGKLGCHANLHLWSTEKPWQAHWHFHVLAVNQSYAEGKFAEVGHYLEGERLEDLKRLWKVRLLGFASKHGIKVPSLKGKALPVVYFQYIDGSDRAKVVHKWQYVNRSPLEDFALYSNDKPGCPDPPDWLVDYDNRARAYGWFRELKAILGKEVYEALNEDEQVKTCPMCGGRMQPTGILANAELIPIADKGALYSLEWVRGNLRSVPLTRGDLAFLTDIPQGCLGKPVGCALG</sequence>
<accession>X1LLP8</accession>